<dbReference type="FunFam" id="3.40.50.10190:FF:000011">
    <property type="entry name" value="DNA repair protein REV1"/>
    <property type="match status" value="1"/>
</dbReference>
<dbReference type="RefSeq" id="XP_017988056.1">
    <property type="nucleotide sequence ID" value="XM_018132663.1"/>
</dbReference>
<dbReference type="GO" id="GO:0042276">
    <property type="term" value="P:error-prone translesion synthesis"/>
    <property type="evidence" value="ECO:0007669"/>
    <property type="project" value="InterPro"/>
</dbReference>
<dbReference type="PROSITE" id="PS50173">
    <property type="entry name" value="UMUC"/>
    <property type="match status" value="1"/>
</dbReference>
<dbReference type="GO" id="GO:0046872">
    <property type="term" value="F:metal ion binding"/>
    <property type="evidence" value="ECO:0007669"/>
    <property type="project" value="UniProtKB-KW"/>
</dbReference>
<comment type="cofactor">
    <cofactor evidence="15">
        <name>Mg(2+)</name>
        <dbReference type="ChEBI" id="CHEBI:18420"/>
    </cofactor>
    <text evidence="15">Binds 2 magnesium ions.</text>
</comment>
<dbReference type="SUPFAM" id="SSF100879">
    <property type="entry name" value="Lesion bypass DNA polymerase (Y-family), little finger domain"/>
    <property type="match status" value="1"/>
</dbReference>
<dbReference type="CDD" id="cd17719">
    <property type="entry name" value="BRCT_Rev1"/>
    <property type="match status" value="1"/>
</dbReference>
<feature type="binding site" evidence="15">
    <location>
        <position position="304"/>
    </location>
    <ligand>
        <name>Mg(2+)</name>
        <dbReference type="ChEBI" id="CHEBI:18420"/>
        <label>1</label>
    </ligand>
</feature>
<dbReference type="Gene3D" id="3.40.50.10190">
    <property type="entry name" value="BRCT domain"/>
    <property type="match status" value="1"/>
</dbReference>
<reference evidence="18 19" key="1">
    <citation type="submission" date="2016-01" db="EMBL/GenBank/DDBJ databases">
        <title>Genome sequence of the yeast Holleya sinecauda.</title>
        <authorList>
            <person name="Dietrich F.S."/>
        </authorList>
    </citation>
    <scope>NUCLEOTIDE SEQUENCE [LARGE SCALE GENOMIC DNA]</scope>
    <source>
        <strain evidence="18 19">ATCC 58844</strain>
    </source>
</reference>
<dbReference type="AlphaFoldDB" id="A0A120K2B9"/>
<dbReference type="SMART" id="SM00292">
    <property type="entry name" value="BRCT"/>
    <property type="match status" value="1"/>
</dbReference>
<evidence type="ECO:0000313" key="18">
    <source>
        <dbReference type="EMBL" id="AMD21060.1"/>
    </source>
</evidence>
<dbReference type="GO" id="GO:0003887">
    <property type="term" value="F:DNA-directed DNA polymerase activity"/>
    <property type="evidence" value="ECO:0007669"/>
    <property type="project" value="TreeGrafter"/>
</dbReference>
<dbReference type="PIRSF" id="PIRSF036573">
    <property type="entry name" value="REV1"/>
    <property type="match status" value="1"/>
</dbReference>
<dbReference type="SUPFAM" id="SSF56672">
    <property type="entry name" value="DNA/RNA polymerases"/>
    <property type="match status" value="1"/>
</dbReference>
<keyword evidence="4" id="KW-0237">DNA synthesis</keyword>
<keyword evidence="6" id="KW-0548">Nucleotidyltransferase</keyword>
<comment type="function">
    <text evidence="13">Deoxycytidyl transferase involved in DNA repair. Transfers a dCMP residue from dCTP to the 3'-end of a DNA primer in a template-dependent reaction. May assist in the first step in the bypass of abasic lesions by the insertion of a nucleotide opposite the lesion. Required for normal induction of mutations by physical and chemical agents. Involved in mitochondrial DNA mutagenesis.</text>
</comment>
<dbReference type="InterPro" id="IPR043128">
    <property type="entry name" value="Rev_trsase/Diguanyl_cyclase"/>
</dbReference>
<keyword evidence="10" id="KW-0238">DNA-binding</keyword>
<evidence type="ECO:0000256" key="11">
    <source>
        <dbReference type="ARBA" id="ARBA00023204"/>
    </source>
</evidence>
<dbReference type="InterPro" id="IPR043502">
    <property type="entry name" value="DNA/RNA_pol_sf"/>
</dbReference>
<evidence type="ECO:0000256" key="10">
    <source>
        <dbReference type="ARBA" id="ARBA00023125"/>
    </source>
</evidence>
<dbReference type="PANTHER" id="PTHR45990:SF1">
    <property type="entry name" value="DNA REPAIR PROTEIN REV1"/>
    <property type="match status" value="1"/>
</dbReference>
<evidence type="ECO:0000259" key="17">
    <source>
        <dbReference type="PROSITE" id="PS50173"/>
    </source>
</evidence>
<evidence type="ECO:0000256" key="2">
    <source>
        <dbReference type="ARBA" id="ARBA00010945"/>
    </source>
</evidence>
<dbReference type="InterPro" id="IPR036420">
    <property type="entry name" value="BRCT_dom_sf"/>
</dbReference>
<dbReference type="GO" id="GO:0006281">
    <property type="term" value="P:DNA repair"/>
    <property type="evidence" value="ECO:0007669"/>
    <property type="project" value="UniProtKB-KW"/>
</dbReference>
<accession>A0A120K2B9</accession>
<evidence type="ECO:0000259" key="16">
    <source>
        <dbReference type="PROSITE" id="PS50172"/>
    </source>
</evidence>
<keyword evidence="9 15" id="KW-0460">Magnesium</keyword>
<keyword evidence="12" id="KW-0539">Nucleus</keyword>
<comment type="subcellular location">
    <subcellularLocation>
        <location evidence="1">Nucleus</location>
    </subcellularLocation>
</comment>
<organism evidence="18 19">
    <name type="scientific">Eremothecium sinecaudum</name>
    <dbReference type="NCBI Taxonomy" id="45286"/>
    <lineage>
        <taxon>Eukaryota</taxon>
        <taxon>Fungi</taxon>
        <taxon>Dikarya</taxon>
        <taxon>Ascomycota</taxon>
        <taxon>Saccharomycotina</taxon>
        <taxon>Saccharomycetes</taxon>
        <taxon>Saccharomycetales</taxon>
        <taxon>Saccharomycetaceae</taxon>
        <taxon>Eremothecium</taxon>
    </lineage>
</organism>
<dbReference type="Pfam" id="PF16589">
    <property type="entry name" value="BRCT_2"/>
    <property type="match status" value="1"/>
</dbReference>
<evidence type="ECO:0000256" key="6">
    <source>
        <dbReference type="ARBA" id="ARBA00022695"/>
    </source>
</evidence>
<name>A0A120K2B9_9SACH</name>
<dbReference type="OrthoDB" id="427711at2759"/>
<feature type="domain" description="UmuC" evidence="17">
    <location>
        <begin position="203"/>
        <end position="395"/>
    </location>
</feature>
<dbReference type="SUPFAM" id="SSF52113">
    <property type="entry name" value="BRCT domain"/>
    <property type="match status" value="1"/>
</dbReference>
<dbReference type="Proteomes" id="UP000243052">
    <property type="component" value="Chromosome v"/>
</dbReference>
<evidence type="ECO:0000256" key="12">
    <source>
        <dbReference type="ARBA" id="ARBA00023242"/>
    </source>
</evidence>
<dbReference type="InterPro" id="IPR001357">
    <property type="entry name" value="BRCT_dom"/>
</dbReference>
<dbReference type="InterPro" id="IPR001126">
    <property type="entry name" value="UmuC"/>
</dbReference>
<dbReference type="FunFam" id="3.30.1490.100:FF:000001">
    <property type="entry name" value="DNA repair protein REV1"/>
    <property type="match status" value="1"/>
</dbReference>
<evidence type="ECO:0000256" key="9">
    <source>
        <dbReference type="ARBA" id="ARBA00022842"/>
    </source>
</evidence>
<evidence type="ECO:0000256" key="15">
    <source>
        <dbReference type="PIRSR" id="PIRSR036573-2"/>
    </source>
</evidence>
<protein>
    <recommendedName>
        <fullName evidence="3">DNA repair protein REV1</fullName>
    </recommendedName>
    <alternativeName>
        <fullName evidence="14">Reversionless protein 1</fullName>
    </alternativeName>
</protein>
<evidence type="ECO:0000256" key="3">
    <source>
        <dbReference type="ARBA" id="ARBA00020399"/>
    </source>
</evidence>
<dbReference type="PANTHER" id="PTHR45990">
    <property type="entry name" value="DNA REPAIR PROTEIN REV1"/>
    <property type="match status" value="1"/>
</dbReference>
<gene>
    <name evidence="18" type="ORF">AW171_hschr52993</name>
</gene>
<evidence type="ECO:0000256" key="13">
    <source>
        <dbReference type="ARBA" id="ARBA00058985"/>
    </source>
</evidence>
<dbReference type="InterPro" id="IPR036775">
    <property type="entry name" value="DNA_pol_Y-fam_lit_finger_sf"/>
</dbReference>
<evidence type="ECO:0000256" key="8">
    <source>
        <dbReference type="ARBA" id="ARBA00022763"/>
    </source>
</evidence>
<dbReference type="Pfam" id="PF00817">
    <property type="entry name" value="IMS"/>
    <property type="match status" value="1"/>
</dbReference>
<dbReference type="GO" id="GO:0070987">
    <property type="term" value="P:error-free translesion synthesis"/>
    <property type="evidence" value="ECO:0007669"/>
    <property type="project" value="UniProtKB-ARBA"/>
</dbReference>
<keyword evidence="5" id="KW-0808">Transferase</keyword>
<keyword evidence="7 15" id="KW-0479">Metal-binding</keyword>
<comment type="similarity">
    <text evidence="2">Belongs to the DNA polymerase type-Y family.</text>
</comment>
<dbReference type="EMBL" id="CP014245">
    <property type="protein sequence ID" value="AMD21060.1"/>
    <property type="molecule type" value="Genomic_DNA"/>
</dbReference>
<dbReference type="STRING" id="45286.A0A120K2B9"/>
<keyword evidence="8" id="KW-0227">DNA damage</keyword>
<dbReference type="Gene3D" id="6.10.250.1490">
    <property type="match status" value="1"/>
</dbReference>
<dbReference type="GO" id="GO:0003684">
    <property type="term" value="F:damaged DNA binding"/>
    <property type="evidence" value="ECO:0007669"/>
    <property type="project" value="InterPro"/>
</dbReference>
<dbReference type="Gene3D" id="1.10.150.20">
    <property type="entry name" value="5' to 3' exonuclease, C-terminal subdomain"/>
    <property type="match status" value="1"/>
</dbReference>
<dbReference type="Pfam" id="PF11799">
    <property type="entry name" value="IMS_C"/>
    <property type="match status" value="1"/>
</dbReference>
<dbReference type="GO" id="GO:0005634">
    <property type="term" value="C:nucleus"/>
    <property type="evidence" value="ECO:0007669"/>
    <property type="project" value="UniProtKB-SubCell"/>
</dbReference>
<dbReference type="InterPro" id="IPR017961">
    <property type="entry name" value="DNA_pol_Y-fam_little_finger"/>
</dbReference>
<evidence type="ECO:0000256" key="4">
    <source>
        <dbReference type="ARBA" id="ARBA00022634"/>
    </source>
</evidence>
<dbReference type="Gene3D" id="3.30.1490.100">
    <property type="entry name" value="DNA polymerase, Y-family, little finger domain"/>
    <property type="match status" value="1"/>
</dbReference>
<dbReference type="PROSITE" id="PS50172">
    <property type="entry name" value="BRCT"/>
    <property type="match status" value="1"/>
</dbReference>
<keyword evidence="11" id="KW-0234">DNA repair</keyword>
<proteinExistence type="inferred from homology"/>
<dbReference type="GO" id="GO:0017125">
    <property type="term" value="F:deoxycytidyl transferase activity"/>
    <property type="evidence" value="ECO:0007669"/>
    <property type="project" value="TreeGrafter"/>
</dbReference>
<feature type="domain" description="BRCT" evidence="16">
    <location>
        <begin position="42"/>
        <end position="130"/>
    </location>
</feature>
<dbReference type="Gene3D" id="3.30.70.270">
    <property type="match status" value="1"/>
</dbReference>
<evidence type="ECO:0000256" key="7">
    <source>
        <dbReference type="ARBA" id="ARBA00022723"/>
    </source>
</evidence>
<evidence type="ECO:0000256" key="5">
    <source>
        <dbReference type="ARBA" id="ARBA00022679"/>
    </source>
</evidence>
<feature type="binding site" evidence="15">
    <location>
        <position position="207"/>
    </location>
    <ligand>
        <name>Mg(2+)</name>
        <dbReference type="ChEBI" id="CHEBI:18420"/>
        <label>1</label>
    </ligand>
</feature>
<dbReference type="Gene3D" id="3.40.1170.60">
    <property type="match status" value="1"/>
</dbReference>
<sequence length="821" mass="93068">MRPSSILNGVYNGYGEYFSEKRHLQGEQENSLRSNFRELGEEYPPVFKGCKIYINGRTDPDREVLRQIIVLHGGQFIHYVSRGSDVTHIIATTLTARTRIAYKGRRVVRPEWVMACVESKRLVNWQDYTVLGIDEDQRSLALPNQNRHSEILSCKDPGFIESFFGNSRLHLLSTWKARLREDYVLRYLRDGSSSIGPLEHLRVFHVDFDCFFAAVSAQKHGYDQSIPIAVSHGTNNSDVSSCNYVARKFGVRNGMWVSHAKELCPSLVCLPYAFDLYEAKSAQFYDVLRDNYAFDSVLPVSVDEAICVLGGEASVEECRLICSRLRRKIEEKTGVTVSFGCGSSMVLARLALKKAKPDGQVVCCGDDELLSDGREVRSANSLLSDCKLRDLPGIGPSIAEKLVPSSDGHETSISEVRDRFSLDELVLRLGPSTGAKVDNLLHGKDDLESLKMLENPMEYFARRSLSVEINWGIRFDTIHEIDLFIDRLVQYIVKKLNDLGMLASQVVLKIMRRKPHVSQITEKYLGMGECDAYSRSSRLSVPTDHAGIIASEAKSSYRMIHCPPKDLRGIALQLMKLQKREGLSRNQMQLPFASGKELYNTPKNRSTEQILVKPVKLVRKTPAKEFFDKYNKNGDTNATKMPSPPIYERLPSTLRESFLNALPEDLAEEVKQDYNIRKKAEKSYLLETRNASNAEPSKEVSNAKFSMLPPVSFQGLTRTKQIRKLLIPWITQTIIGKGPNHDDLRLFEGYLDRLLKAGPSRLPILANITQLIIQVLDLNENLNGNQGFQEWEEFLLKVVTVKLNQCKQQDQRRLNLTFAFN</sequence>
<feature type="binding site" evidence="15">
    <location>
        <position position="303"/>
    </location>
    <ligand>
        <name>Mg(2+)</name>
        <dbReference type="ChEBI" id="CHEBI:18420"/>
        <label>1</label>
    </ligand>
</feature>
<evidence type="ECO:0000256" key="1">
    <source>
        <dbReference type="ARBA" id="ARBA00004123"/>
    </source>
</evidence>
<dbReference type="InterPro" id="IPR012112">
    <property type="entry name" value="REV1"/>
</dbReference>
<dbReference type="GeneID" id="28724336"/>
<keyword evidence="19" id="KW-1185">Reference proteome</keyword>
<evidence type="ECO:0000256" key="14">
    <source>
        <dbReference type="ARBA" id="ARBA00081902"/>
    </source>
</evidence>
<evidence type="ECO:0000313" key="19">
    <source>
        <dbReference type="Proteomes" id="UP000243052"/>
    </source>
</evidence>